<evidence type="ECO:0000313" key="3">
    <source>
        <dbReference type="Proteomes" id="UP000000692"/>
    </source>
</evidence>
<keyword evidence="3" id="KW-1185">Reference proteome</keyword>
<name>F9Y5T0_KETVW</name>
<dbReference type="InterPro" id="IPR030395">
    <property type="entry name" value="GP_PDE_dom"/>
</dbReference>
<sequence length="256" mass="28026">MTKIMGHRGARNLWAENSLEGFREVLKLEAEGRGVSGVECDVHLSQAGEVIVIHDATLSRTTSGTGDVRALSPEARKAITLRDDTGAMTGNHLATLDEALDVILAHPSAIFFIEIKSDDDHKPYPGLAAAVANLLRARAVDPARICILSFDLSVLSELHEIAPEFPLMLCIYEKNAQIYGGLEALLHKIDGWVAYAAFHNLYLETRFDRVAALRAPERLTVWTPNSAEELARWIARGVAYVHTDRPDIALALPGAE</sequence>
<dbReference type="PATRIC" id="fig|759362.5.peg.2250"/>
<dbReference type="SUPFAM" id="SSF51695">
    <property type="entry name" value="PLC-like phosphodiesterases"/>
    <property type="match status" value="1"/>
</dbReference>
<gene>
    <name evidence="2" type="primary">glpQ</name>
    <name evidence="2" type="ordered locus">KVU_2166</name>
</gene>
<dbReference type="PANTHER" id="PTHR46211:SF14">
    <property type="entry name" value="GLYCEROPHOSPHODIESTER PHOSPHODIESTERASE"/>
    <property type="match status" value="1"/>
</dbReference>
<dbReference type="HOGENOM" id="CLU_030006_3_3_5"/>
<accession>F9Y5T0</accession>
<evidence type="ECO:0000259" key="1">
    <source>
        <dbReference type="PROSITE" id="PS51704"/>
    </source>
</evidence>
<dbReference type="PANTHER" id="PTHR46211">
    <property type="entry name" value="GLYCEROPHOSPHORYL DIESTER PHOSPHODIESTERASE"/>
    <property type="match status" value="1"/>
</dbReference>
<dbReference type="PROSITE" id="PS51704">
    <property type="entry name" value="GP_PDE"/>
    <property type="match status" value="1"/>
</dbReference>
<dbReference type="Pfam" id="PF03009">
    <property type="entry name" value="GDPD"/>
    <property type="match status" value="1"/>
</dbReference>
<organism evidence="2 3">
    <name type="scientific">Ketogulonicigenium vulgare (strain WSH-001)</name>
    <dbReference type="NCBI Taxonomy" id="759362"/>
    <lineage>
        <taxon>Bacteria</taxon>
        <taxon>Pseudomonadati</taxon>
        <taxon>Pseudomonadota</taxon>
        <taxon>Alphaproteobacteria</taxon>
        <taxon>Rhodobacterales</taxon>
        <taxon>Roseobacteraceae</taxon>
        <taxon>Ketogulonicigenium</taxon>
    </lineage>
</organism>
<dbReference type="Proteomes" id="UP000000692">
    <property type="component" value="Chromosome"/>
</dbReference>
<dbReference type="GO" id="GO:0008889">
    <property type="term" value="F:glycerophosphodiester phosphodiesterase activity"/>
    <property type="evidence" value="ECO:0007669"/>
    <property type="project" value="UniProtKB-EC"/>
</dbReference>
<dbReference type="eggNOG" id="COG0584">
    <property type="taxonomic scope" value="Bacteria"/>
</dbReference>
<protein>
    <submittedName>
        <fullName evidence="2">Glycerophosphoryl diester phosphodiesterase protein</fullName>
        <ecNumber evidence="2">3.1.4.46</ecNumber>
    </submittedName>
</protein>
<dbReference type="AlphaFoldDB" id="F9Y5T0"/>
<dbReference type="EMBL" id="CP002018">
    <property type="protein sequence ID" value="AEM42005.1"/>
    <property type="molecule type" value="Genomic_DNA"/>
</dbReference>
<proteinExistence type="predicted"/>
<dbReference type="KEGG" id="kvl:KVU_2166"/>
<keyword evidence="2" id="KW-0378">Hydrolase</keyword>
<evidence type="ECO:0000313" key="2">
    <source>
        <dbReference type="EMBL" id="AEM42005.1"/>
    </source>
</evidence>
<dbReference type="RefSeq" id="WP_013385390.1">
    <property type="nucleotide sequence ID" value="NC_017384.1"/>
</dbReference>
<dbReference type="Gene3D" id="3.20.20.190">
    <property type="entry name" value="Phosphatidylinositol (PI) phosphodiesterase"/>
    <property type="match status" value="1"/>
</dbReference>
<feature type="domain" description="GP-PDE" evidence="1">
    <location>
        <begin position="2"/>
        <end position="253"/>
    </location>
</feature>
<dbReference type="OrthoDB" id="9795622at2"/>
<dbReference type="EC" id="3.1.4.46" evidence="2"/>
<dbReference type="InterPro" id="IPR017946">
    <property type="entry name" value="PLC-like_Pdiesterase_TIM-brl"/>
</dbReference>
<reference evidence="2 3" key="1">
    <citation type="journal article" date="2011" name="J. Bacteriol.">
        <title>Complete genome sequence of the industrial strain Ketogulonicigenium vulgare WSH-001.</title>
        <authorList>
            <person name="Liu L."/>
            <person name="Li Y."/>
            <person name="Zhang J."/>
            <person name="Zhou Z."/>
            <person name="Liu J."/>
            <person name="Li X."/>
            <person name="Zhou J."/>
            <person name="Du G."/>
            <person name="Wang L."/>
            <person name="Chen J."/>
        </authorList>
    </citation>
    <scope>NUCLEOTIDE SEQUENCE [LARGE SCALE GENOMIC DNA]</scope>
    <source>
        <strain evidence="2 3">WSH-001</strain>
    </source>
</reference>
<dbReference type="GO" id="GO:0006629">
    <property type="term" value="P:lipid metabolic process"/>
    <property type="evidence" value="ECO:0007669"/>
    <property type="project" value="InterPro"/>
</dbReference>